<dbReference type="PANTHER" id="PTHR42840">
    <property type="entry name" value="NAD(P)-BINDING ROSSMANN-FOLD SUPERFAMILY PROTEIN-RELATED"/>
    <property type="match status" value="1"/>
</dbReference>
<keyword evidence="6" id="KW-1185">Reference proteome</keyword>
<sequence>MSVAVGLIGAGVMGKEHGRILSLHTPKAHLAGVCDYDPEKARSIAGNARVYSDPLDLINSGDIDAILIASPDSTHAELVLACVEAGKPVLCEKPLAMTAVQAHEIVEAECLKNRIFVQVGYMRRFDPGYEELKRLFEANAIGKPEILHNFHRNPVAPDWMTGDMLITNAFVHEIDVMRWLMGTELEAVRITVAEKGDPMMIVTRLANGAMSSTELFMNCKFGYQVHAELVGEEGTISLPEFSAPLVNKSYHRGAHVPRNWVPRFAAAYQAQTRSWINSIVTGVPNHGASAWDGYITTLIAEQLATKVSIDSTIELAIPSRPLLYR</sequence>
<evidence type="ECO:0000256" key="1">
    <source>
        <dbReference type="ARBA" id="ARBA00010928"/>
    </source>
</evidence>
<comment type="similarity">
    <text evidence="1">Belongs to the Gfo/Idh/MocA family.</text>
</comment>
<evidence type="ECO:0000256" key="2">
    <source>
        <dbReference type="ARBA" id="ARBA00023002"/>
    </source>
</evidence>
<dbReference type="OrthoDB" id="9774191at2"/>
<dbReference type="RefSeq" id="WP_138217750.1">
    <property type="nucleotide sequence ID" value="NZ_VAUO01000001.1"/>
</dbReference>
<evidence type="ECO:0000259" key="4">
    <source>
        <dbReference type="Pfam" id="PF22725"/>
    </source>
</evidence>
<dbReference type="Pfam" id="PF01408">
    <property type="entry name" value="GFO_IDH_MocA"/>
    <property type="match status" value="1"/>
</dbReference>
<protein>
    <submittedName>
        <fullName evidence="5">Gfo/Idh/MocA family oxidoreductase</fullName>
    </submittedName>
</protein>
<dbReference type="EMBL" id="VAUO01000001">
    <property type="protein sequence ID" value="TLP65122.1"/>
    <property type="molecule type" value="Genomic_DNA"/>
</dbReference>
<accession>A0A5R8ZH75</accession>
<dbReference type="GO" id="GO:0016491">
    <property type="term" value="F:oxidoreductase activity"/>
    <property type="evidence" value="ECO:0007669"/>
    <property type="project" value="UniProtKB-KW"/>
</dbReference>
<dbReference type="Gene3D" id="3.40.50.720">
    <property type="entry name" value="NAD(P)-binding Rossmann-like Domain"/>
    <property type="match status" value="1"/>
</dbReference>
<proteinExistence type="inferred from homology"/>
<dbReference type="InterPro" id="IPR036291">
    <property type="entry name" value="NAD(P)-bd_dom_sf"/>
</dbReference>
<dbReference type="Proteomes" id="UP000309819">
    <property type="component" value="Unassembled WGS sequence"/>
</dbReference>
<reference evidence="5 6" key="1">
    <citation type="submission" date="2019-05" db="EMBL/GenBank/DDBJ databases">
        <title>Pseudomonas sp. SC006 isolated from lettuce that can produce HBGAs.</title>
        <authorList>
            <person name="Wang D."/>
            <person name="Liao N."/>
            <person name="Liu D."/>
            <person name="Zhang Z."/>
            <person name="Zou S."/>
        </authorList>
    </citation>
    <scope>NUCLEOTIDE SEQUENCE [LARGE SCALE GENOMIC DNA]</scope>
    <source>
        <strain evidence="5 6">SC006</strain>
    </source>
</reference>
<organism evidence="5 6">
    <name type="scientific">Pseudomonas mosselii</name>
    <dbReference type="NCBI Taxonomy" id="78327"/>
    <lineage>
        <taxon>Bacteria</taxon>
        <taxon>Pseudomonadati</taxon>
        <taxon>Pseudomonadota</taxon>
        <taxon>Gammaproteobacteria</taxon>
        <taxon>Pseudomonadales</taxon>
        <taxon>Pseudomonadaceae</taxon>
        <taxon>Pseudomonas</taxon>
    </lineage>
</organism>
<dbReference type="Gene3D" id="3.30.360.10">
    <property type="entry name" value="Dihydrodipicolinate Reductase, domain 2"/>
    <property type="match status" value="1"/>
</dbReference>
<dbReference type="PANTHER" id="PTHR42840:SF3">
    <property type="entry name" value="BINDING ROSSMANN FOLD OXIDOREDUCTASE, PUTATIVE (AFU_ORTHOLOGUE AFUA_2G10240)-RELATED"/>
    <property type="match status" value="1"/>
</dbReference>
<dbReference type="AlphaFoldDB" id="A0A5R8ZH75"/>
<dbReference type="GO" id="GO:0000166">
    <property type="term" value="F:nucleotide binding"/>
    <property type="evidence" value="ECO:0007669"/>
    <property type="project" value="InterPro"/>
</dbReference>
<dbReference type="Pfam" id="PF22725">
    <property type="entry name" value="GFO_IDH_MocA_C3"/>
    <property type="match status" value="1"/>
</dbReference>
<feature type="domain" description="GFO/IDH/MocA-like oxidoreductase" evidence="4">
    <location>
        <begin position="129"/>
        <end position="236"/>
    </location>
</feature>
<dbReference type="SUPFAM" id="SSF55347">
    <property type="entry name" value="Glyceraldehyde-3-phosphate dehydrogenase-like, C-terminal domain"/>
    <property type="match status" value="1"/>
</dbReference>
<comment type="caution">
    <text evidence="5">The sequence shown here is derived from an EMBL/GenBank/DDBJ whole genome shotgun (WGS) entry which is preliminary data.</text>
</comment>
<evidence type="ECO:0000313" key="5">
    <source>
        <dbReference type="EMBL" id="TLP65122.1"/>
    </source>
</evidence>
<evidence type="ECO:0000259" key="3">
    <source>
        <dbReference type="Pfam" id="PF01408"/>
    </source>
</evidence>
<keyword evidence="2" id="KW-0560">Oxidoreductase</keyword>
<feature type="domain" description="Gfo/Idh/MocA-like oxidoreductase N-terminal" evidence="3">
    <location>
        <begin position="4"/>
        <end position="121"/>
    </location>
</feature>
<dbReference type="InterPro" id="IPR000683">
    <property type="entry name" value="Gfo/Idh/MocA-like_OxRdtase_N"/>
</dbReference>
<gene>
    <name evidence="5" type="ORF">FEM01_02780</name>
</gene>
<evidence type="ECO:0000313" key="6">
    <source>
        <dbReference type="Proteomes" id="UP000309819"/>
    </source>
</evidence>
<name>A0A5R8ZH75_9PSED</name>
<dbReference type="InterPro" id="IPR055170">
    <property type="entry name" value="GFO_IDH_MocA-like_dom"/>
</dbReference>
<dbReference type="SUPFAM" id="SSF51735">
    <property type="entry name" value="NAD(P)-binding Rossmann-fold domains"/>
    <property type="match status" value="1"/>
</dbReference>